<gene>
    <name evidence="2" type="ORF">NDU88_005417</name>
</gene>
<accession>A0AAV7UI48</accession>
<organism evidence="2 3">
    <name type="scientific">Pleurodeles waltl</name>
    <name type="common">Iberian ribbed newt</name>
    <dbReference type="NCBI Taxonomy" id="8319"/>
    <lineage>
        <taxon>Eukaryota</taxon>
        <taxon>Metazoa</taxon>
        <taxon>Chordata</taxon>
        <taxon>Craniata</taxon>
        <taxon>Vertebrata</taxon>
        <taxon>Euteleostomi</taxon>
        <taxon>Amphibia</taxon>
        <taxon>Batrachia</taxon>
        <taxon>Caudata</taxon>
        <taxon>Salamandroidea</taxon>
        <taxon>Salamandridae</taxon>
        <taxon>Pleurodelinae</taxon>
        <taxon>Pleurodeles</taxon>
    </lineage>
</organism>
<dbReference type="EMBL" id="JANPWB010000005">
    <property type="protein sequence ID" value="KAJ1188658.1"/>
    <property type="molecule type" value="Genomic_DNA"/>
</dbReference>
<evidence type="ECO:0000313" key="3">
    <source>
        <dbReference type="Proteomes" id="UP001066276"/>
    </source>
</evidence>
<dbReference type="Proteomes" id="UP001066276">
    <property type="component" value="Chromosome 3_1"/>
</dbReference>
<sequence>MAGPRSKKKDASIRDLLTKKPGKKIDQLGKVTQSEQLTTLDTVVSPNDAELVTLTFLEALFGALRSDIATLKQDLIKDIQGLKKDINELGDRADTLKGTTDAQGEELDSHRREILELQEKNTDL</sequence>
<name>A0AAV7UI48_PLEWA</name>
<evidence type="ECO:0000313" key="2">
    <source>
        <dbReference type="EMBL" id="KAJ1188658.1"/>
    </source>
</evidence>
<dbReference type="AlphaFoldDB" id="A0AAV7UI48"/>
<reference evidence="2" key="1">
    <citation type="journal article" date="2022" name="bioRxiv">
        <title>Sequencing and chromosome-scale assembly of the giantPleurodeles waltlgenome.</title>
        <authorList>
            <person name="Brown T."/>
            <person name="Elewa A."/>
            <person name="Iarovenko S."/>
            <person name="Subramanian E."/>
            <person name="Araus A.J."/>
            <person name="Petzold A."/>
            <person name="Susuki M."/>
            <person name="Suzuki K.-i.T."/>
            <person name="Hayashi T."/>
            <person name="Toyoda A."/>
            <person name="Oliveira C."/>
            <person name="Osipova E."/>
            <person name="Leigh N.D."/>
            <person name="Simon A."/>
            <person name="Yun M.H."/>
        </authorList>
    </citation>
    <scope>NUCLEOTIDE SEQUENCE</scope>
    <source>
        <strain evidence="2">20211129_DDA</strain>
        <tissue evidence="2">Liver</tissue>
    </source>
</reference>
<comment type="caution">
    <text evidence="2">The sequence shown here is derived from an EMBL/GenBank/DDBJ whole genome shotgun (WGS) entry which is preliminary data.</text>
</comment>
<evidence type="ECO:0000256" key="1">
    <source>
        <dbReference type="SAM" id="MobiDB-lite"/>
    </source>
</evidence>
<proteinExistence type="predicted"/>
<protein>
    <submittedName>
        <fullName evidence="2">Uncharacterized protein</fullName>
    </submittedName>
</protein>
<keyword evidence="3" id="KW-1185">Reference proteome</keyword>
<feature type="region of interest" description="Disordered" evidence="1">
    <location>
        <begin position="92"/>
        <end position="111"/>
    </location>
</feature>